<proteinExistence type="predicted"/>
<dbReference type="SUPFAM" id="SSF46689">
    <property type="entry name" value="Homeodomain-like"/>
    <property type="match status" value="2"/>
</dbReference>
<comment type="caution">
    <text evidence="5">The sequence shown here is derived from an EMBL/GenBank/DDBJ whole genome shotgun (WGS) entry which is preliminary data.</text>
</comment>
<dbReference type="SMART" id="SM00342">
    <property type="entry name" value="HTH_ARAC"/>
    <property type="match status" value="1"/>
</dbReference>
<name>A0A1R1AXK3_PAELA</name>
<evidence type="ECO:0000256" key="1">
    <source>
        <dbReference type="ARBA" id="ARBA00023015"/>
    </source>
</evidence>
<dbReference type="Pfam" id="PF12833">
    <property type="entry name" value="HTH_18"/>
    <property type="match status" value="1"/>
</dbReference>
<dbReference type="InterPro" id="IPR018062">
    <property type="entry name" value="HTH_AraC-typ_CS"/>
</dbReference>
<evidence type="ECO:0000256" key="3">
    <source>
        <dbReference type="ARBA" id="ARBA00023163"/>
    </source>
</evidence>
<evidence type="ECO:0000313" key="6">
    <source>
        <dbReference type="Proteomes" id="UP000187074"/>
    </source>
</evidence>
<sequence>MDINHLKLIQNYLANANLRLSIAKVDKVSQNWRFFNMRPSYNALYFIREGEGWIKIDEQEYHPCPGQIVLMPAGSLHSISVVNDNTYRKFWCHFTAKVDTLNLFQLIHLPHVLDVPDESFMEQFFKELIDAYGSSAWTAPLQRNEILMKLVRHYLDIVPDRQISLSMLPDMQKLNTVFQYIEEHISDNVSVEQLAGLIHYNPNYFIRFFKSKMKMTPVQYIIKVRIEKTKGLLMTTDLTLEEIGRKVGMEVHYLCRVFKQFTNMSPGEFRNQIMSNR</sequence>
<dbReference type="Pfam" id="PF02311">
    <property type="entry name" value="AraC_binding"/>
    <property type="match status" value="1"/>
</dbReference>
<organism evidence="5 6">
    <name type="scientific">Paenibacillus lautus</name>
    <name type="common">Bacillus lautus</name>
    <dbReference type="NCBI Taxonomy" id="1401"/>
    <lineage>
        <taxon>Bacteria</taxon>
        <taxon>Bacillati</taxon>
        <taxon>Bacillota</taxon>
        <taxon>Bacilli</taxon>
        <taxon>Bacillales</taxon>
        <taxon>Paenibacillaceae</taxon>
        <taxon>Paenibacillus</taxon>
    </lineage>
</organism>
<evidence type="ECO:0000313" key="5">
    <source>
        <dbReference type="EMBL" id="OME90612.1"/>
    </source>
</evidence>
<dbReference type="GO" id="GO:0003700">
    <property type="term" value="F:DNA-binding transcription factor activity"/>
    <property type="evidence" value="ECO:0007669"/>
    <property type="project" value="InterPro"/>
</dbReference>
<keyword evidence="3" id="KW-0804">Transcription</keyword>
<dbReference type="InterPro" id="IPR037923">
    <property type="entry name" value="HTH-like"/>
</dbReference>
<dbReference type="InterPro" id="IPR009057">
    <property type="entry name" value="Homeodomain-like_sf"/>
</dbReference>
<dbReference type="AlphaFoldDB" id="A0A1R1AXK3"/>
<dbReference type="PROSITE" id="PS00041">
    <property type="entry name" value="HTH_ARAC_FAMILY_1"/>
    <property type="match status" value="1"/>
</dbReference>
<keyword evidence="2" id="KW-0238">DNA-binding</keyword>
<evidence type="ECO:0000256" key="2">
    <source>
        <dbReference type="ARBA" id="ARBA00023125"/>
    </source>
</evidence>
<dbReference type="GO" id="GO:0043565">
    <property type="term" value="F:sequence-specific DNA binding"/>
    <property type="evidence" value="ECO:0007669"/>
    <property type="project" value="InterPro"/>
</dbReference>
<gene>
    <name evidence="5" type="ORF">BK123_19770</name>
</gene>
<dbReference type="EMBL" id="MRTF01000007">
    <property type="protein sequence ID" value="OME90612.1"/>
    <property type="molecule type" value="Genomic_DNA"/>
</dbReference>
<feature type="domain" description="HTH araC/xylS-type" evidence="4">
    <location>
        <begin position="175"/>
        <end position="272"/>
    </location>
</feature>
<dbReference type="Gene3D" id="2.60.120.280">
    <property type="entry name" value="Regulatory protein AraC"/>
    <property type="match status" value="1"/>
</dbReference>
<dbReference type="PANTHER" id="PTHR43280">
    <property type="entry name" value="ARAC-FAMILY TRANSCRIPTIONAL REGULATOR"/>
    <property type="match status" value="1"/>
</dbReference>
<keyword evidence="1" id="KW-0805">Transcription regulation</keyword>
<dbReference type="STRING" id="1401.BK123_19770"/>
<reference evidence="5 6" key="1">
    <citation type="submission" date="2016-11" db="EMBL/GenBank/DDBJ databases">
        <title>Paenibacillus species isolates.</title>
        <authorList>
            <person name="Beno S.M."/>
        </authorList>
    </citation>
    <scope>NUCLEOTIDE SEQUENCE [LARGE SCALE GENOMIC DNA]</scope>
    <source>
        <strain evidence="5 6">FSL F4-0100</strain>
    </source>
</reference>
<dbReference type="InterPro" id="IPR018060">
    <property type="entry name" value="HTH_AraC"/>
</dbReference>
<evidence type="ECO:0000259" key="4">
    <source>
        <dbReference type="PROSITE" id="PS01124"/>
    </source>
</evidence>
<dbReference type="RefSeq" id="WP_076324108.1">
    <property type="nucleotide sequence ID" value="NZ_MRTF01000007.1"/>
</dbReference>
<dbReference type="PANTHER" id="PTHR43280:SF28">
    <property type="entry name" value="HTH-TYPE TRANSCRIPTIONAL ACTIVATOR RHAS"/>
    <property type="match status" value="1"/>
</dbReference>
<dbReference type="Gene3D" id="1.10.10.60">
    <property type="entry name" value="Homeodomain-like"/>
    <property type="match status" value="2"/>
</dbReference>
<dbReference type="InterPro" id="IPR003313">
    <property type="entry name" value="AraC-bd"/>
</dbReference>
<dbReference type="Proteomes" id="UP000187074">
    <property type="component" value="Unassembled WGS sequence"/>
</dbReference>
<dbReference type="SUPFAM" id="SSF51215">
    <property type="entry name" value="Regulatory protein AraC"/>
    <property type="match status" value="1"/>
</dbReference>
<dbReference type="PROSITE" id="PS01124">
    <property type="entry name" value="HTH_ARAC_FAMILY_2"/>
    <property type="match status" value="1"/>
</dbReference>
<protein>
    <recommendedName>
        <fullName evidence="4">HTH araC/xylS-type domain-containing protein</fullName>
    </recommendedName>
</protein>
<accession>A0A1R1AXK3</accession>